<keyword evidence="8" id="KW-0966">Cell projection</keyword>
<evidence type="ECO:0000256" key="9">
    <source>
        <dbReference type="ARBA" id="ARBA00029456"/>
    </source>
</evidence>
<comment type="similarity">
    <text evidence="9">Belongs to the CFAP52 family.</text>
</comment>
<evidence type="ECO:0000256" key="2">
    <source>
        <dbReference type="ARBA" id="ARBA00004496"/>
    </source>
</evidence>
<evidence type="ECO:0000256" key="7">
    <source>
        <dbReference type="ARBA" id="ARBA00023069"/>
    </source>
</evidence>
<dbReference type="PANTHER" id="PTHR13720:SF14">
    <property type="entry name" value="CILIA- AND FLAGELLA-ASSOCIATED PROTEIN 52"/>
    <property type="match status" value="1"/>
</dbReference>
<comment type="subcellular location">
    <subcellularLocation>
        <location evidence="1">Cell projection</location>
        <location evidence="1">Cilium</location>
        <location evidence="1">Flagellum</location>
    </subcellularLocation>
    <subcellularLocation>
        <location evidence="2">Cytoplasm</location>
    </subcellularLocation>
</comment>
<feature type="compositionally biased region" description="Polar residues" evidence="14">
    <location>
        <begin position="1"/>
        <end position="117"/>
    </location>
</feature>
<keyword evidence="16" id="KW-1185">Reference proteome</keyword>
<feature type="repeat" description="WD" evidence="13">
    <location>
        <begin position="571"/>
        <end position="612"/>
    </location>
</feature>
<feature type="repeat" description="WD" evidence="13">
    <location>
        <begin position="615"/>
        <end position="649"/>
    </location>
</feature>
<evidence type="ECO:0000256" key="3">
    <source>
        <dbReference type="ARBA" id="ARBA00022490"/>
    </source>
</evidence>
<evidence type="ECO:0000313" key="15">
    <source>
        <dbReference type="EMBL" id="CAJ0926669.1"/>
    </source>
</evidence>
<dbReference type="PROSITE" id="PS00678">
    <property type="entry name" value="WD_REPEATS_1"/>
    <property type="match status" value="3"/>
</dbReference>
<evidence type="ECO:0000256" key="11">
    <source>
        <dbReference type="ARBA" id="ARBA00046056"/>
    </source>
</evidence>
<feature type="repeat" description="WD" evidence="13">
    <location>
        <begin position="736"/>
        <end position="768"/>
    </location>
</feature>
<dbReference type="SMART" id="SM00320">
    <property type="entry name" value="WD40"/>
    <property type="match status" value="12"/>
</dbReference>
<dbReference type="InterPro" id="IPR001680">
    <property type="entry name" value="WD40_rpt"/>
</dbReference>
<gene>
    <name evidence="15" type="ORF">RIMI_LOCUS2845744</name>
</gene>
<reference evidence="15" key="1">
    <citation type="submission" date="2023-07" db="EMBL/GenBank/DDBJ databases">
        <authorList>
            <person name="Stuckert A."/>
        </authorList>
    </citation>
    <scope>NUCLEOTIDE SEQUENCE</scope>
</reference>
<comment type="subunit">
    <text evidence="12">Microtubule inner protein component of sperm flagellar doublet microtubules. Interacts with BRCA2. Interacts with the CCT chaperonin complex. Interacts with HSP70. Interacts with AK8. Interacts with CFAP45. Interacts with DNAI1. Interacts with IQDC.</text>
</comment>
<feature type="repeat" description="WD" evidence="13">
    <location>
        <begin position="278"/>
        <end position="321"/>
    </location>
</feature>
<dbReference type="Gene3D" id="2.130.10.10">
    <property type="entry name" value="YVTN repeat-like/Quinoprotein amine dehydrogenase"/>
    <property type="match status" value="3"/>
</dbReference>
<evidence type="ECO:0000256" key="14">
    <source>
        <dbReference type="SAM" id="MobiDB-lite"/>
    </source>
</evidence>
<organism evidence="15 16">
    <name type="scientific">Ranitomeya imitator</name>
    <name type="common">mimic poison frog</name>
    <dbReference type="NCBI Taxonomy" id="111125"/>
    <lineage>
        <taxon>Eukaryota</taxon>
        <taxon>Metazoa</taxon>
        <taxon>Chordata</taxon>
        <taxon>Craniata</taxon>
        <taxon>Vertebrata</taxon>
        <taxon>Euteleostomi</taxon>
        <taxon>Amphibia</taxon>
        <taxon>Batrachia</taxon>
        <taxon>Anura</taxon>
        <taxon>Neobatrachia</taxon>
        <taxon>Hyloidea</taxon>
        <taxon>Dendrobatidae</taxon>
        <taxon>Dendrobatinae</taxon>
        <taxon>Ranitomeya</taxon>
    </lineage>
</organism>
<keyword evidence="4 13" id="KW-0853">WD repeat</keyword>
<evidence type="ECO:0000256" key="8">
    <source>
        <dbReference type="ARBA" id="ARBA00023273"/>
    </source>
</evidence>
<dbReference type="Proteomes" id="UP001176940">
    <property type="component" value="Unassembled WGS sequence"/>
</dbReference>
<feature type="region of interest" description="Disordered" evidence="14">
    <location>
        <begin position="1"/>
        <end position="129"/>
    </location>
</feature>
<keyword evidence="5" id="KW-0677">Repeat</keyword>
<evidence type="ECO:0000256" key="10">
    <source>
        <dbReference type="ARBA" id="ARBA00029552"/>
    </source>
</evidence>
<keyword evidence="3" id="KW-0963">Cytoplasm</keyword>
<evidence type="ECO:0000256" key="5">
    <source>
        <dbReference type="ARBA" id="ARBA00022737"/>
    </source>
</evidence>
<comment type="function">
    <text evidence="11">Microtubule inner protein (MIP) part of the dynein-decorated doublet microtubules (DMTs) in cilia axoneme. Important for proper ciliary and flagellar beating. May act in cooperation with CFAP45 and axonemal dynein subunit DNAH11. May play a role in cell growth and/or survival.</text>
</comment>
<accession>A0ABN9KYV0</accession>
<dbReference type="Pfam" id="PF00400">
    <property type="entry name" value="WD40"/>
    <property type="match status" value="5"/>
</dbReference>
<evidence type="ECO:0000313" key="16">
    <source>
        <dbReference type="Proteomes" id="UP001176940"/>
    </source>
</evidence>
<dbReference type="InterPro" id="IPR015943">
    <property type="entry name" value="WD40/YVTN_repeat-like_dom_sf"/>
</dbReference>
<keyword evidence="7" id="KW-0969">Cilium</keyword>
<dbReference type="PROSITE" id="PS50294">
    <property type="entry name" value="WD_REPEATS_REGION"/>
    <property type="match status" value="2"/>
</dbReference>
<dbReference type="SUPFAM" id="SSF50978">
    <property type="entry name" value="WD40 repeat-like"/>
    <property type="match status" value="2"/>
</dbReference>
<evidence type="ECO:0000256" key="1">
    <source>
        <dbReference type="ARBA" id="ARBA00004230"/>
    </source>
</evidence>
<proteinExistence type="inferred from homology"/>
<comment type="caution">
    <text evidence="15">The sequence shown here is derived from an EMBL/GenBank/DDBJ whole genome shotgun (WGS) entry which is preliminary data.</text>
</comment>
<dbReference type="EMBL" id="CAUEEQ010004113">
    <property type="protein sequence ID" value="CAJ0926669.1"/>
    <property type="molecule type" value="Genomic_DNA"/>
</dbReference>
<evidence type="ECO:0000256" key="4">
    <source>
        <dbReference type="ARBA" id="ARBA00022574"/>
    </source>
</evidence>
<evidence type="ECO:0000256" key="6">
    <source>
        <dbReference type="ARBA" id="ARBA00022846"/>
    </source>
</evidence>
<dbReference type="PANTHER" id="PTHR13720">
    <property type="entry name" value="WD-40 REPEAT PROTEIN"/>
    <property type="match status" value="1"/>
</dbReference>
<keyword evidence="6" id="KW-0282">Flagellum</keyword>
<dbReference type="InterPro" id="IPR050630">
    <property type="entry name" value="WD_repeat_EMAP"/>
</dbReference>
<evidence type="ECO:0000256" key="12">
    <source>
        <dbReference type="ARBA" id="ARBA00047117"/>
    </source>
</evidence>
<dbReference type="InterPro" id="IPR036322">
    <property type="entry name" value="WD40_repeat_dom_sf"/>
</dbReference>
<protein>
    <recommendedName>
        <fullName evidence="10">Cilia- and flagella-associated protein 52</fullName>
    </recommendedName>
</protein>
<sequence length="773" mass="85652">MNPSQDLLNTPQDLPYTGNTPQDLPYTRNPSQDLLNTPQDLPYTRNPSQDLLNTPQDLPYTRNTAQDPPHTGNTPQDLLYTQNTPQDLPYTGNTRQDLYTGNTPQDLPHTGNTTQDLPYNGKPPTRPAVYQESPTRLAVYQEHPTRLAVYQEHPTRAFVYWGHPTRPAVYRKHFTRLAFSPEHPKSCCFGDSLTGHVPSGLISHPDREHLIYPLGCTVIIQSLNKPKQHFLHGHTNNVSCVAVSKSGKYLASGQVTYMGFKADIFIWDYVKREPWGKLSLHKVKVEAVAFSPNDQYLVSLGGQDDGSVILWNVATREAICGSPASSLSAGHALTVTFINNSEDMFITGGKKMRPTECQTGQLKRVVTCLAVAEDDSCFYCGTSTGDILKVNTKNKLLSSCGPQKDRFSLGVTALALMKTGEFIIGSGDGKLSLCKAPNYKAVKRVNLQGAVNSITLRGQGHQFFVGTGQAQIYRFNYPEFREEIISTCHSEAINDIVFPFGTSELFATCSKNDIRVWHTTSHKELLRIAVPNVTCNAIQFMRDGKSIISAWNDGKIRAFTPESGRLMYQIENAHTMGVTAIAATGDCKRLVSGGGDGRVRVWEIGKESQRLVESMKEHKSAVSCIKLKSNNWECVTASSDGACIIWDIERFIRKQMVLSNTLFRCVCYHPEEFQFITSGTDRKIGYWEVFDGSAIRGLDGSMSGAINGMDISDSGSGDDKLVKVWDYNEGEVTQVGIGHSGSISRLKICPLSKYIISVSTDGAILRWKYPYPV</sequence>
<dbReference type="InterPro" id="IPR019775">
    <property type="entry name" value="WD40_repeat_CS"/>
</dbReference>
<dbReference type="PROSITE" id="PS50082">
    <property type="entry name" value="WD_REPEATS_2"/>
    <property type="match status" value="4"/>
</dbReference>
<evidence type="ECO:0000256" key="13">
    <source>
        <dbReference type="PROSITE-ProRule" id="PRU00221"/>
    </source>
</evidence>
<name>A0ABN9KYV0_9NEOB</name>